<feature type="binding site" evidence="13">
    <location>
        <position position="57"/>
    </location>
    <ligand>
        <name>Zn(2+)</name>
        <dbReference type="ChEBI" id="CHEBI:29105"/>
    </ligand>
</feature>
<keyword evidence="2 13" id="KW-0444">Lipid biosynthesis</keyword>
<dbReference type="GO" id="GO:0005524">
    <property type="term" value="F:ATP binding"/>
    <property type="evidence" value="ECO:0007669"/>
    <property type="project" value="UniProtKB-KW"/>
</dbReference>
<evidence type="ECO:0000256" key="2">
    <source>
        <dbReference type="ARBA" id="ARBA00022516"/>
    </source>
</evidence>
<comment type="subunit">
    <text evidence="13">Acetyl-CoA carboxylase is a heterohexamer composed of biotin carboxyl carrier protein (AccB), biotin carboxylase (AccC) and two subunits each of ACCase subunit alpha (AccA) and ACCase subunit beta (AccD).</text>
</comment>
<keyword evidence="13" id="KW-0963">Cytoplasm</keyword>
<dbReference type="GO" id="GO:0006633">
    <property type="term" value="P:fatty acid biosynthetic process"/>
    <property type="evidence" value="ECO:0007669"/>
    <property type="project" value="UniProtKB-KW"/>
</dbReference>
<evidence type="ECO:0000256" key="12">
    <source>
        <dbReference type="ARBA" id="ARBA00025280"/>
    </source>
</evidence>
<dbReference type="Gene3D" id="3.90.226.10">
    <property type="entry name" value="2-enoyl-CoA Hydratase, Chain A, domain 1"/>
    <property type="match status" value="1"/>
</dbReference>
<keyword evidence="3 13" id="KW-0808">Transferase</keyword>
<dbReference type="GO" id="GO:0009317">
    <property type="term" value="C:acetyl-CoA carboxylase complex"/>
    <property type="evidence" value="ECO:0007669"/>
    <property type="project" value="InterPro"/>
</dbReference>
<dbReference type="RefSeq" id="WP_096919428.1">
    <property type="nucleotide sequence ID" value="NZ_CABJDW020000009.1"/>
</dbReference>
<evidence type="ECO:0000313" key="16">
    <source>
        <dbReference type="Proteomes" id="UP000218387"/>
    </source>
</evidence>
<dbReference type="HAMAP" id="MF_01395">
    <property type="entry name" value="AcetylCoA_CT_beta"/>
    <property type="match status" value="1"/>
</dbReference>
<keyword evidence="16" id="KW-1185">Reference proteome</keyword>
<dbReference type="GO" id="GO:0003989">
    <property type="term" value="F:acetyl-CoA carboxylase activity"/>
    <property type="evidence" value="ECO:0007669"/>
    <property type="project" value="InterPro"/>
</dbReference>
<name>A0A4P9C3Z4_EUBML</name>
<dbReference type="Pfam" id="PF01039">
    <property type="entry name" value="Carboxyl_trans"/>
    <property type="match status" value="1"/>
</dbReference>
<keyword evidence="4 13" id="KW-0479">Metal-binding</keyword>
<accession>A0A4P9C3Z4</accession>
<dbReference type="PANTHER" id="PTHR42995:SF5">
    <property type="entry name" value="ACETYL-COENZYME A CARBOXYLASE CARBOXYL TRANSFERASE SUBUNIT BETA, CHLOROPLASTIC"/>
    <property type="match status" value="1"/>
</dbReference>
<feature type="binding site" evidence="13">
    <location>
        <position position="60"/>
    </location>
    <ligand>
        <name>Zn(2+)</name>
        <dbReference type="ChEBI" id="CHEBI:29105"/>
    </ligand>
</feature>
<dbReference type="InterPro" id="IPR034733">
    <property type="entry name" value="AcCoA_carboxyl_beta"/>
</dbReference>
<keyword evidence="11 13" id="KW-0275">Fatty acid biosynthesis</keyword>
<dbReference type="Pfam" id="PF17848">
    <property type="entry name" value="Zn_ribbon_ACC"/>
    <property type="match status" value="1"/>
</dbReference>
<sequence>MEQSFKERKNKLTLFKTLRHAIKDKQGRDIPDNVFITCPKCKASTPSESLMHDLYVCPECGYHYKLSARERVRQVCDKGSFSTIDKNLVNPDTDAFPGYTEKIDSCQRQTGMSEAVLTGIGKIGGRKTAVAVMDSRFMMASMGSAVGERITRLIELATKKRLPLVIFCASGGARMQEGIISLMQMVKTSAALERFAEAGGFYLSVLTNPTTGGVSASFATLGDILIAEPDSLIGFAGKRVIENTIKEKLPENFQKAEFLLEKGAIDAIVHRSQMKSTIEKLLDLHERRG</sequence>
<keyword evidence="8 13" id="KW-0862">Zinc</keyword>
<evidence type="ECO:0000256" key="10">
    <source>
        <dbReference type="ARBA" id="ARBA00023098"/>
    </source>
</evidence>
<feature type="binding site" evidence="13">
    <location>
        <position position="41"/>
    </location>
    <ligand>
        <name>Zn(2+)</name>
        <dbReference type="ChEBI" id="CHEBI:29105"/>
    </ligand>
</feature>
<comment type="function">
    <text evidence="12 13">Component of the acetyl coenzyme A carboxylase (ACC) complex. Biotin carboxylase (BC) catalyzes the carboxylation of biotin on its carrier protein (BCCP) and then the CO(2) group is transferred by the transcarboxylase to acetyl-CoA to form malonyl-CoA.</text>
</comment>
<evidence type="ECO:0000256" key="3">
    <source>
        <dbReference type="ARBA" id="ARBA00022679"/>
    </source>
</evidence>
<protein>
    <recommendedName>
        <fullName evidence="13">Acetyl-coenzyme A carboxylase carboxyl transferase subunit beta</fullName>
        <shortName evidence="13">ACCase subunit beta</shortName>
        <shortName evidence="13">Acetyl-CoA carboxylase carboxyltransferase subunit beta</shortName>
        <ecNumber evidence="13">2.1.3.15</ecNumber>
    </recommendedName>
</protein>
<comment type="similarity">
    <text evidence="13">Belongs to the AccD/PCCB family.</text>
</comment>
<comment type="catalytic activity">
    <reaction evidence="13">
        <text>N(6)-carboxybiotinyl-L-lysyl-[protein] + acetyl-CoA = N(6)-biotinyl-L-lysyl-[protein] + malonyl-CoA</text>
        <dbReference type="Rhea" id="RHEA:54728"/>
        <dbReference type="Rhea" id="RHEA-COMP:10505"/>
        <dbReference type="Rhea" id="RHEA-COMP:10506"/>
        <dbReference type="ChEBI" id="CHEBI:57288"/>
        <dbReference type="ChEBI" id="CHEBI:57384"/>
        <dbReference type="ChEBI" id="CHEBI:83144"/>
        <dbReference type="ChEBI" id="CHEBI:83145"/>
        <dbReference type="EC" id="2.1.3.15"/>
    </reaction>
</comment>
<proteinExistence type="inferred from homology"/>
<dbReference type="InterPro" id="IPR041010">
    <property type="entry name" value="Znf-ACC"/>
</dbReference>
<comment type="subcellular location">
    <subcellularLocation>
        <location evidence="1 13">Cytoplasm</location>
    </subcellularLocation>
</comment>
<dbReference type="EMBL" id="CP029487">
    <property type="protein sequence ID" value="QCT70003.1"/>
    <property type="molecule type" value="Genomic_DNA"/>
</dbReference>
<dbReference type="InterPro" id="IPR029045">
    <property type="entry name" value="ClpP/crotonase-like_dom_sf"/>
</dbReference>
<comment type="pathway">
    <text evidence="13">Lipid metabolism; malonyl-CoA biosynthesis; malonyl-CoA from acetyl-CoA: step 1/1.</text>
</comment>
<comment type="cofactor">
    <cofactor evidence="13">
        <name>Zn(2+)</name>
        <dbReference type="ChEBI" id="CHEBI:29105"/>
    </cofactor>
    <text evidence="13">Binds 1 zinc ion per subunit.</text>
</comment>
<organism evidence="15 16">
    <name type="scientific">Eubacterium maltosivorans</name>
    <dbReference type="NCBI Taxonomy" id="2041044"/>
    <lineage>
        <taxon>Bacteria</taxon>
        <taxon>Bacillati</taxon>
        <taxon>Bacillota</taxon>
        <taxon>Clostridia</taxon>
        <taxon>Eubacteriales</taxon>
        <taxon>Eubacteriaceae</taxon>
        <taxon>Eubacterium</taxon>
    </lineage>
</organism>
<dbReference type="NCBIfam" id="TIGR00515">
    <property type="entry name" value="accD"/>
    <property type="match status" value="1"/>
</dbReference>
<feature type="zinc finger region" description="C4-type" evidence="13">
    <location>
        <begin position="38"/>
        <end position="60"/>
    </location>
</feature>
<evidence type="ECO:0000313" key="15">
    <source>
        <dbReference type="EMBL" id="QCT70003.1"/>
    </source>
</evidence>
<evidence type="ECO:0000256" key="6">
    <source>
        <dbReference type="ARBA" id="ARBA00022771"/>
    </source>
</evidence>
<dbReference type="EC" id="2.1.3.15" evidence="13"/>
<dbReference type="InterPro" id="IPR011762">
    <property type="entry name" value="COA_CT_N"/>
</dbReference>
<feature type="binding site" evidence="13">
    <location>
        <position position="38"/>
    </location>
    <ligand>
        <name>Zn(2+)</name>
        <dbReference type="ChEBI" id="CHEBI:29105"/>
    </ligand>
</feature>
<keyword evidence="10 13" id="KW-0443">Lipid metabolism</keyword>
<keyword evidence="6 13" id="KW-0863">Zinc-finger</keyword>
<dbReference type="InterPro" id="IPR000438">
    <property type="entry name" value="Acetyl_CoA_COase_Trfase_b_su"/>
</dbReference>
<evidence type="ECO:0000256" key="8">
    <source>
        <dbReference type="ARBA" id="ARBA00022833"/>
    </source>
</evidence>
<dbReference type="GO" id="GO:2001295">
    <property type="term" value="P:malonyl-CoA biosynthetic process"/>
    <property type="evidence" value="ECO:0007669"/>
    <property type="project" value="UniProtKB-UniRule"/>
</dbReference>
<dbReference type="PANTHER" id="PTHR42995">
    <property type="entry name" value="ACETYL-COENZYME A CARBOXYLASE CARBOXYL TRANSFERASE SUBUNIT BETA, CHLOROPLASTIC"/>
    <property type="match status" value="1"/>
</dbReference>
<evidence type="ECO:0000256" key="13">
    <source>
        <dbReference type="HAMAP-Rule" id="MF_01395"/>
    </source>
</evidence>
<keyword evidence="9 13" id="KW-0067">ATP-binding</keyword>
<evidence type="ECO:0000256" key="1">
    <source>
        <dbReference type="ARBA" id="ARBA00004496"/>
    </source>
</evidence>
<gene>
    <name evidence="13" type="primary">accD</name>
    <name evidence="15" type="ORF">CPZ25_001325</name>
</gene>
<keyword evidence="5 13" id="KW-0547">Nucleotide-binding</keyword>
<dbReference type="SUPFAM" id="SSF52096">
    <property type="entry name" value="ClpP/crotonase"/>
    <property type="match status" value="1"/>
</dbReference>
<dbReference type="UniPathway" id="UPA00655">
    <property type="reaction ID" value="UER00711"/>
</dbReference>
<dbReference type="GO" id="GO:0016743">
    <property type="term" value="F:carboxyl- or carbamoyltransferase activity"/>
    <property type="evidence" value="ECO:0007669"/>
    <property type="project" value="UniProtKB-UniRule"/>
</dbReference>
<evidence type="ECO:0000256" key="11">
    <source>
        <dbReference type="ARBA" id="ARBA00023160"/>
    </source>
</evidence>
<dbReference type="GO" id="GO:0008270">
    <property type="term" value="F:zinc ion binding"/>
    <property type="evidence" value="ECO:0007669"/>
    <property type="project" value="UniProtKB-UniRule"/>
</dbReference>
<evidence type="ECO:0000256" key="4">
    <source>
        <dbReference type="ARBA" id="ARBA00022723"/>
    </source>
</evidence>
<keyword evidence="7 13" id="KW-0276">Fatty acid metabolism</keyword>
<dbReference type="AlphaFoldDB" id="A0A4P9C3Z4"/>
<evidence type="ECO:0000256" key="9">
    <source>
        <dbReference type="ARBA" id="ARBA00022840"/>
    </source>
</evidence>
<dbReference type="Proteomes" id="UP000218387">
    <property type="component" value="Chromosome"/>
</dbReference>
<feature type="domain" description="CoA carboxyltransferase N-terminal" evidence="14">
    <location>
        <begin position="34"/>
        <end position="289"/>
    </location>
</feature>
<dbReference type="KEGG" id="emt:CPZ25_001325"/>
<evidence type="ECO:0000256" key="7">
    <source>
        <dbReference type="ARBA" id="ARBA00022832"/>
    </source>
</evidence>
<evidence type="ECO:0000256" key="5">
    <source>
        <dbReference type="ARBA" id="ARBA00022741"/>
    </source>
</evidence>
<dbReference type="PROSITE" id="PS50980">
    <property type="entry name" value="COA_CT_NTER"/>
    <property type="match status" value="1"/>
</dbReference>
<dbReference type="PRINTS" id="PR01070">
    <property type="entry name" value="ACCCTRFRASEB"/>
</dbReference>
<evidence type="ECO:0000259" key="14">
    <source>
        <dbReference type="PROSITE" id="PS50980"/>
    </source>
</evidence>
<reference evidence="15 16" key="1">
    <citation type="submission" date="2018-05" db="EMBL/GenBank/DDBJ databases">
        <title>Genome comparison of Eubacterium sp.</title>
        <authorList>
            <person name="Feng Y."/>
            <person name="Sanchez-Andrea I."/>
            <person name="Stams A.J.M."/>
            <person name="De Vos W.M."/>
        </authorList>
    </citation>
    <scope>NUCLEOTIDE SEQUENCE [LARGE SCALE GENOMIC DNA]</scope>
    <source>
        <strain evidence="15 16">YI</strain>
    </source>
</reference>